<evidence type="ECO:0000256" key="4">
    <source>
        <dbReference type="ARBA" id="ARBA00022989"/>
    </source>
</evidence>
<keyword evidence="4 9" id="KW-1133">Transmembrane helix</keyword>
<evidence type="ECO:0000256" key="3">
    <source>
        <dbReference type="ARBA" id="ARBA00022792"/>
    </source>
</evidence>
<feature type="compositionally biased region" description="Basic and acidic residues" evidence="8">
    <location>
        <begin position="490"/>
        <end position="500"/>
    </location>
</feature>
<feature type="compositionally biased region" description="Low complexity" evidence="8">
    <location>
        <begin position="42"/>
        <end position="52"/>
    </location>
</feature>
<dbReference type="InterPro" id="IPR044202">
    <property type="entry name" value="LETM1/MDM38-like"/>
</dbReference>
<dbReference type="PANTHER" id="PTHR14009">
    <property type="entry name" value="LEUCINE ZIPPER-EF-HAND CONTAINING TRANSMEMBRANE PROTEIN"/>
    <property type="match status" value="1"/>
</dbReference>
<evidence type="ECO:0000256" key="2">
    <source>
        <dbReference type="ARBA" id="ARBA00022692"/>
    </source>
</evidence>
<feature type="compositionally biased region" description="Acidic residues" evidence="8">
    <location>
        <begin position="570"/>
        <end position="580"/>
    </location>
</feature>
<name>A0ABX6F326_KLUMA</name>
<evidence type="ECO:0000256" key="1">
    <source>
        <dbReference type="ARBA" id="ARBA00004434"/>
    </source>
</evidence>
<accession>A0ABX6F326</accession>
<evidence type="ECO:0000256" key="8">
    <source>
        <dbReference type="SAM" id="MobiDB-lite"/>
    </source>
</evidence>
<keyword evidence="2 9" id="KW-0812">Transmembrane</keyword>
<keyword evidence="5 7" id="KW-0496">Mitochondrion</keyword>
<feature type="region of interest" description="Disordered" evidence="8">
    <location>
        <begin position="41"/>
        <end position="78"/>
    </location>
</feature>
<gene>
    <name evidence="11" type="primary">MDM38</name>
    <name evidence="11" type="ORF">FIM1_4627</name>
</gene>
<feature type="domain" description="Letm1 RBD" evidence="10">
    <location>
        <begin position="178"/>
        <end position="401"/>
    </location>
</feature>
<evidence type="ECO:0000256" key="5">
    <source>
        <dbReference type="ARBA" id="ARBA00023128"/>
    </source>
</evidence>
<proteinExistence type="predicted"/>
<dbReference type="PANTHER" id="PTHR14009:SF1">
    <property type="entry name" value="MITOCHONDRIAL PROTON_CALCIUM EXCHANGER PROTEIN"/>
    <property type="match status" value="1"/>
</dbReference>
<feature type="transmembrane region" description="Helical" evidence="9">
    <location>
        <begin position="132"/>
        <end position="155"/>
    </location>
</feature>
<evidence type="ECO:0000256" key="6">
    <source>
        <dbReference type="ARBA" id="ARBA00023136"/>
    </source>
</evidence>
<evidence type="ECO:0000313" key="11">
    <source>
        <dbReference type="EMBL" id="QGN18301.1"/>
    </source>
</evidence>
<keyword evidence="3" id="KW-0999">Mitochondrion inner membrane</keyword>
<evidence type="ECO:0000313" key="12">
    <source>
        <dbReference type="Proteomes" id="UP000422736"/>
    </source>
</evidence>
<evidence type="ECO:0000259" key="10">
    <source>
        <dbReference type="PROSITE" id="PS51758"/>
    </source>
</evidence>
<dbReference type="InterPro" id="IPR033122">
    <property type="entry name" value="LETM1-like_RBD"/>
</dbReference>
<dbReference type="EMBL" id="CP015061">
    <property type="protein sequence ID" value="QGN18301.1"/>
    <property type="molecule type" value="Genomic_DNA"/>
</dbReference>
<feature type="region of interest" description="Disordered" evidence="8">
    <location>
        <begin position="553"/>
        <end position="598"/>
    </location>
</feature>
<evidence type="ECO:0000256" key="9">
    <source>
        <dbReference type="SAM" id="Phobius"/>
    </source>
</evidence>
<reference evidence="11 12" key="1">
    <citation type="submission" date="2016-03" db="EMBL/GenBank/DDBJ databases">
        <title>How can Kluyveromyces marxianus grow so fast - potential evolutionary course in Saccharomyces Complex revealed by comparative genomics.</title>
        <authorList>
            <person name="Mo W."/>
            <person name="Lu W."/>
            <person name="Yang X."/>
            <person name="Qi J."/>
            <person name="Lv H."/>
        </authorList>
    </citation>
    <scope>NUCLEOTIDE SEQUENCE [LARGE SCALE GENOMIC DNA]</scope>
    <source>
        <strain evidence="11 12">FIM1</strain>
    </source>
</reference>
<sequence length="598" mass="66338">MLGRVAYCMRPGYGAVGLVTKRAVSRRVLPAQAWVLGAKFASTSSSPSNPESKTGVETPAASKPVPAPAKGKKEKKPPLWDRIKHELNHYVNGTKLLGYEIKVSTKLLIKFIQGYELSRREKNQLKRTMSDVFRLVPFSAFLIIPFAELLLPVALKIFPNLLPSTYESGKEKSLKRTKLNEIRAKTSNFIQETLEESSLISYNSLESTEKKKQFLNFFKKLNSPKDGRENVFTHEEILAVAKMFKNDTVLDNLSRPQLIAMAKYMSLRPFGNDNLLRYQIRLNLKNTMADDKTIDYEGVDSLSDEELYQACVSRGIKTFGVSRDVLVENLKVWLELRLRHQVPSVLLILSSAYTFGGIPKEQKVDAFSTASIENKVEDTKFNNLLDFYYDGILQVLSSIPDPVYNVAKLDVSESKKSTSDVKEATKEHDKEPSIGELASEALATSSASAAAAATATATATASAATTHLSNAASSVSGSHPSVEPEATKPSADHDVKKAETLEPGAQPSTEEQKNIQGETEEEPEETEESTATDDNAFKLSVLKEQDELIKKEEEEARLRSQREVIKDDISLDENEDESSTPDDAKSTEAEKEKNSEQK</sequence>
<feature type="compositionally biased region" description="Basic and acidic residues" evidence="8">
    <location>
        <begin position="582"/>
        <end position="598"/>
    </location>
</feature>
<comment type="subcellular location">
    <subcellularLocation>
        <location evidence="1">Mitochondrion inner membrane</location>
        <topology evidence="1">Single-pass membrane protein</topology>
    </subcellularLocation>
</comment>
<keyword evidence="12" id="KW-1185">Reference proteome</keyword>
<protein>
    <submittedName>
        <fullName evidence="11">Mitochondrial distribution and morphology protein 38</fullName>
    </submittedName>
</protein>
<feature type="compositionally biased region" description="Basic and acidic residues" evidence="8">
    <location>
        <begin position="553"/>
        <end position="569"/>
    </location>
</feature>
<dbReference type="Proteomes" id="UP000422736">
    <property type="component" value="Chromosome 7"/>
</dbReference>
<feature type="region of interest" description="Disordered" evidence="8">
    <location>
        <begin position="470"/>
        <end position="539"/>
    </location>
</feature>
<dbReference type="PROSITE" id="PS51758">
    <property type="entry name" value="LETM1_RBD"/>
    <property type="match status" value="1"/>
</dbReference>
<dbReference type="Pfam" id="PF07766">
    <property type="entry name" value="LETM1_RBD"/>
    <property type="match status" value="1"/>
</dbReference>
<organism evidence="11 12">
    <name type="scientific">Kluyveromyces marxianus</name>
    <name type="common">Yeast</name>
    <name type="synonym">Candida kefyr</name>
    <dbReference type="NCBI Taxonomy" id="4911"/>
    <lineage>
        <taxon>Eukaryota</taxon>
        <taxon>Fungi</taxon>
        <taxon>Dikarya</taxon>
        <taxon>Ascomycota</taxon>
        <taxon>Saccharomycotina</taxon>
        <taxon>Saccharomycetes</taxon>
        <taxon>Saccharomycetales</taxon>
        <taxon>Saccharomycetaceae</taxon>
        <taxon>Kluyveromyces</taxon>
    </lineage>
</organism>
<keyword evidence="6 9" id="KW-0472">Membrane</keyword>
<evidence type="ECO:0000256" key="7">
    <source>
        <dbReference type="PROSITE-ProRule" id="PRU01094"/>
    </source>
</evidence>
<feature type="compositionally biased region" description="Polar residues" evidence="8">
    <location>
        <begin position="506"/>
        <end position="517"/>
    </location>
</feature>
<feature type="compositionally biased region" description="Acidic residues" evidence="8">
    <location>
        <begin position="518"/>
        <end position="531"/>
    </location>
</feature>